<name>A0A284QTW7_ARMOS</name>
<reference evidence="2" key="1">
    <citation type="journal article" date="2017" name="Nat. Ecol. Evol.">
        <title>Genome expansion and lineage-specific genetic innovations in the forest pathogenic fungi Armillaria.</title>
        <authorList>
            <person name="Sipos G."/>
            <person name="Prasanna A.N."/>
            <person name="Walter M.C."/>
            <person name="O'Connor E."/>
            <person name="Balint B."/>
            <person name="Krizsan K."/>
            <person name="Kiss B."/>
            <person name="Hess J."/>
            <person name="Varga T."/>
            <person name="Slot J."/>
            <person name="Riley R."/>
            <person name="Boka B."/>
            <person name="Rigling D."/>
            <person name="Barry K."/>
            <person name="Lee J."/>
            <person name="Mihaltcheva S."/>
            <person name="LaButti K."/>
            <person name="Lipzen A."/>
            <person name="Waldron R."/>
            <person name="Moloney N.M."/>
            <person name="Sperisen C."/>
            <person name="Kredics L."/>
            <person name="Vagvoelgyi C."/>
            <person name="Patrignani A."/>
            <person name="Fitzpatrick D."/>
            <person name="Nagy I."/>
            <person name="Doyle S."/>
            <person name="Anderson J.B."/>
            <person name="Grigoriev I.V."/>
            <person name="Gueldener U."/>
            <person name="Muensterkoetter M."/>
            <person name="Nagy L.G."/>
        </authorList>
    </citation>
    <scope>NUCLEOTIDE SEQUENCE [LARGE SCALE GENOMIC DNA]</scope>
    <source>
        <strain evidence="2">C18/9</strain>
    </source>
</reference>
<evidence type="ECO:0000313" key="1">
    <source>
        <dbReference type="EMBL" id="SJK99863.1"/>
    </source>
</evidence>
<gene>
    <name evidence="1" type="ORF">ARMOST_03174</name>
</gene>
<dbReference type="AlphaFoldDB" id="A0A284QTW7"/>
<proteinExistence type="predicted"/>
<organism evidence="1 2">
    <name type="scientific">Armillaria ostoyae</name>
    <name type="common">Armillaria root rot fungus</name>
    <dbReference type="NCBI Taxonomy" id="47428"/>
    <lineage>
        <taxon>Eukaryota</taxon>
        <taxon>Fungi</taxon>
        <taxon>Dikarya</taxon>
        <taxon>Basidiomycota</taxon>
        <taxon>Agaricomycotina</taxon>
        <taxon>Agaricomycetes</taxon>
        <taxon>Agaricomycetidae</taxon>
        <taxon>Agaricales</taxon>
        <taxon>Marasmiineae</taxon>
        <taxon>Physalacriaceae</taxon>
        <taxon>Armillaria</taxon>
    </lineage>
</organism>
<dbReference type="Proteomes" id="UP000219338">
    <property type="component" value="Unassembled WGS sequence"/>
</dbReference>
<protein>
    <submittedName>
        <fullName evidence="1">Uncharacterized protein</fullName>
    </submittedName>
</protein>
<accession>A0A284QTW7</accession>
<evidence type="ECO:0000313" key="2">
    <source>
        <dbReference type="Proteomes" id="UP000219338"/>
    </source>
</evidence>
<dbReference type="EMBL" id="FUEG01000002">
    <property type="protein sequence ID" value="SJK99863.1"/>
    <property type="molecule type" value="Genomic_DNA"/>
</dbReference>
<sequence>MSLVTKFNLFTPAQRYILRNNCIVYVALTVRGNHGALYDWVKAFSVGWQSRYPIFWEDIMVNHACIMKGLSWMYHHVHKDMPPHDLEVNGPMDTNIKWVVPTAHRDPKPRGFQPITYMVDLNGEAVSVDMMGRTVTSHIRRKQEVAEKAARMPRVIIDHDL</sequence>
<keyword evidence="2" id="KW-1185">Reference proteome</keyword>